<proteinExistence type="predicted"/>
<evidence type="ECO:0000313" key="2">
    <source>
        <dbReference type="Proteomes" id="UP000530424"/>
    </source>
</evidence>
<reference evidence="1 2" key="1">
    <citation type="submission" date="2020-07" db="EMBL/GenBank/DDBJ databases">
        <title>Sequencing the genomes of 1000 actinobacteria strains.</title>
        <authorList>
            <person name="Klenk H.-P."/>
        </authorList>
    </citation>
    <scope>NUCLEOTIDE SEQUENCE [LARGE SCALE GENOMIC DNA]</scope>
    <source>
        <strain evidence="1 2">DSM 103833</strain>
    </source>
</reference>
<name>A0A853BZM1_9ACTN</name>
<sequence length="290" mass="29551">MDIQLEAVEELRFPDGSPVRAASAVAPLGDGFVVVQDDATHGAWYRGGTARAVRLLPPVAGLDQFEEASGTKHLKPDLEAACLLPGGDALLMLGSGSSPARMRWSWLRLVDGEPVVEVAEMAQAYGAAASALGVPPDVLNMEGACVVGDAVRWFHRGMPSAGFPSGSVDLDPATGAVSGPRTYDLGEVDGVGLAMTDAVALSDGAILVSAAAEDSPNPRDDGPVVGSALVRIESDVVVDAAPLPTVRGSVAKVEGLMLLDTSEAAVRLLAVVDVDDPAVPSLALTLGVSA</sequence>
<dbReference type="RefSeq" id="WP_179666996.1">
    <property type="nucleotide sequence ID" value="NZ_JACCFP010000001.1"/>
</dbReference>
<accession>A0A853BZM1</accession>
<protein>
    <submittedName>
        <fullName evidence="1">Uncharacterized protein</fullName>
    </submittedName>
</protein>
<dbReference type="AlphaFoldDB" id="A0A853BZM1"/>
<dbReference type="Pfam" id="PF21851">
    <property type="entry name" value="DUF6910"/>
    <property type="match status" value="1"/>
</dbReference>
<gene>
    <name evidence="1" type="ORF">HNR19_001099</name>
</gene>
<organism evidence="1 2">
    <name type="scientific">Nocardioides thalensis</name>
    <dbReference type="NCBI Taxonomy" id="1914755"/>
    <lineage>
        <taxon>Bacteria</taxon>
        <taxon>Bacillati</taxon>
        <taxon>Actinomycetota</taxon>
        <taxon>Actinomycetes</taxon>
        <taxon>Propionibacteriales</taxon>
        <taxon>Nocardioidaceae</taxon>
        <taxon>Nocardioides</taxon>
    </lineage>
</organism>
<keyword evidence="2" id="KW-1185">Reference proteome</keyword>
<comment type="caution">
    <text evidence="1">The sequence shown here is derived from an EMBL/GenBank/DDBJ whole genome shotgun (WGS) entry which is preliminary data.</text>
</comment>
<evidence type="ECO:0000313" key="1">
    <source>
        <dbReference type="EMBL" id="NYJ00401.1"/>
    </source>
</evidence>
<dbReference type="InterPro" id="IPR053852">
    <property type="entry name" value="DUF6910"/>
</dbReference>
<dbReference type="EMBL" id="JACCFP010000001">
    <property type="protein sequence ID" value="NYJ00401.1"/>
    <property type="molecule type" value="Genomic_DNA"/>
</dbReference>
<dbReference type="Proteomes" id="UP000530424">
    <property type="component" value="Unassembled WGS sequence"/>
</dbReference>